<evidence type="ECO:0000313" key="2">
    <source>
        <dbReference type="EMBL" id="ACC85228.1"/>
    </source>
</evidence>
<dbReference type="EMBL" id="CP001037">
    <property type="protein sequence ID" value="ACC79543.1"/>
    <property type="molecule type" value="Genomic_DNA"/>
</dbReference>
<gene>
    <name evidence="2" type="ordered locus">Npun_BF089</name>
    <name evidence="3" type="ordered locus">Npun_BR176</name>
    <name evidence="4" type="ordered locus">Npun_BR216</name>
    <name evidence="1" type="ordered locus">Npun_R0801</name>
</gene>
<protein>
    <recommendedName>
        <fullName evidence="6">Transposase</fullName>
    </recommendedName>
</protein>
<dbReference type="Proteomes" id="UP000001191">
    <property type="component" value="Plasmid pNPUN02"/>
</dbReference>
<reference evidence="1" key="4">
    <citation type="submission" date="2008-04" db="EMBL/GenBank/DDBJ databases">
        <authorList>
            <consortium name="US DOE Joint Genome Institute"/>
            <person name="Copeland A."/>
            <person name="Lucas S."/>
            <person name="Lapidus A."/>
            <person name="Glavina del Rio T."/>
            <person name="Dalin E."/>
            <person name="Tice H."/>
            <person name="Pitluck S."/>
            <person name="Chain P."/>
            <person name="Malfatti S."/>
            <person name="Shin M."/>
            <person name="Vergez L."/>
            <person name="Schmutz J."/>
            <person name="Larimer F."/>
            <person name="Land M."/>
            <person name="Hauser L."/>
            <person name="Kyrpides N."/>
            <person name="Kim E."/>
            <person name="Meeks J.C."/>
            <person name="Elhai J."/>
            <person name="Campbell E.L."/>
            <person name="Thiel T."/>
            <person name="Longmire J."/>
            <person name="Potts M."/>
            <person name="Atlas R."/>
        </authorList>
    </citation>
    <scope>NUCLEOTIDE SEQUENCE</scope>
    <source>
        <strain evidence="1">ATCC 29133</strain>
    </source>
</reference>
<accession>B2IT45</accession>
<dbReference type="EnsemblBacteria" id="ACC85298">
    <property type="protein sequence ID" value="ACC85298"/>
    <property type="gene ID" value="Npun_BR176"/>
</dbReference>
<dbReference type="KEGG" id="npu:Npun_BR216"/>
<dbReference type="KEGG" id="npu:Npun_BF089"/>
<keyword evidence="5" id="KW-1185">Reference proteome</keyword>
<dbReference type="EMBL" id="CP001039">
    <property type="protein sequence ID" value="ACC85335.1"/>
    <property type="molecule type" value="Genomic_DNA"/>
</dbReference>
<dbReference type="KEGG" id="npu:Npun_R0801"/>
<dbReference type="EnsemblBacteria" id="ACC79543">
    <property type="protein sequence ID" value="ACC79543"/>
    <property type="gene ID" value="Npun_R0801"/>
</dbReference>
<evidence type="ECO:0000313" key="1">
    <source>
        <dbReference type="EMBL" id="ACC79543.1"/>
    </source>
</evidence>
<name>B2IT45_NOSP7</name>
<dbReference type="EMBL" id="CP001039">
    <property type="protein sequence ID" value="ACC85298.1"/>
    <property type="molecule type" value="Genomic_DNA"/>
</dbReference>
<dbReference type="EMBL" id="CP001039">
    <property type="protein sequence ID" value="ACC85228.1"/>
    <property type="molecule type" value="Genomic_DNA"/>
</dbReference>
<sequence length="435" mass="50499">MNQPGIFDEIVQYFQSILKDLPDKRTGKNKRYQMSDAALSAFSIFFTQSPSFLAHQRSMAHSKGHNNAQSLFGVHQIPSDNHIRDLLDEIEPTVVFPVFTKIFKALENGKHLSKFRSFKNNLLIALDGTEYFCSNEIHCEHCSSRTFKNGTTQYFHTVVTPVIVCPSNSQVIPLIPEFVVPQDGYQKQDCENAAAKRWIQKYAKQYASLGITILGDDLYCHQPLCELLLQEKLNFILVCRSKSHKTLYEWLEGMPLDTFSVKHWKGKVYEIYTYRYVNQIPLRNSEDALLVNWCELAITRSDGTIIYKNTFATNHRITDINVEAIVSDGRSRWKIENENNNTLKTKGYNLEHNFGHGKTHLSSLLATFNILAFLFHTLLDIIDEKYQFIRQHLPTRKTFFDDLRALTRYLYFDSWESLLNFMIHGLELEFHPNTS</sequence>
<evidence type="ECO:0000313" key="3">
    <source>
        <dbReference type="EMBL" id="ACC85298.1"/>
    </source>
</evidence>
<dbReference type="EnsemblBacteria" id="ACC85335">
    <property type="protein sequence ID" value="ACC85335"/>
    <property type="gene ID" value="Npun_BR216"/>
</dbReference>
<dbReference type="AlphaFoldDB" id="B2IT45"/>
<organism evidence="1 5">
    <name type="scientific">Nostoc punctiforme (strain ATCC 29133 / PCC 73102)</name>
    <dbReference type="NCBI Taxonomy" id="63737"/>
    <lineage>
        <taxon>Bacteria</taxon>
        <taxon>Bacillati</taxon>
        <taxon>Cyanobacteriota</taxon>
        <taxon>Cyanophyceae</taxon>
        <taxon>Nostocales</taxon>
        <taxon>Nostocaceae</taxon>
        <taxon>Nostoc</taxon>
    </lineage>
</organism>
<evidence type="ECO:0008006" key="6">
    <source>
        <dbReference type="Google" id="ProtNLM"/>
    </source>
</evidence>
<reference evidence="5" key="2">
    <citation type="submission" date="2008-04" db="EMBL/GenBank/DDBJ databases">
        <title>Complete sequence of plasmid 2 of Nostoc punctiforme ATCC 29133.</title>
        <authorList>
            <consortium name="US DOE Joint Genome Institute"/>
            <person name="Copeland A."/>
            <person name="Lucas S."/>
            <person name="Lapidus A."/>
            <person name="Glavina del Rio T."/>
            <person name="Dalin E."/>
            <person name="Tice H."/>
            <person name="Pitluck S."/>
            <person name="Chain P."/>
            <person name="Malfatti S."/>
            <person name="Shin M."/>
            <person name="Vergez L."/>
            <person name="Schmutz J."/>
            <person name="Larimer F."/>
            <person name="Land M."/>
            <person name="Hauser L."/>
            <person name="Kyrpides N."/>
            <person name="Kim E."/>
            <person name="Meeks J.C."/>
            <person name="Elhai J."/>
            <person name="Campbell E.L."/>
            <person name="Thiel T."/>
            <person name="Longmire J."/>
            <person name="Potts M."/>
            <person name="Atlas R."/>
        </authorList>
    </citation>
    <scope>NUCLEOTIDE SEQUENCE [LARGE SCALE GENOMIC DNA]</scope>
    <source>
        <strain evidence="5">ATCC 29133 / PCC 73102</strain>
        <plasmid evidence="5">Plasmid pNPUN02</plasmid>
    </source>
</reference>
<dbReference type="KEGG" id="npu:Npun_BR176"/>
<evidence type="ECO:0000313" key="4">
    <source>
        <dbReference type="EMBL" id="ACC85335.1"/>
    </source>
</evidence>
<dbReference type="HOGENOM" id="CLU_051011_0_0_3"/>
<dbReference type="Proteomes" id="UP000001191">
    <property type="component" value="Chromosome"/>
</dbReference>
<proteinExistence type="predicted"/>
<geneLocation type="plasmid" evidence="2 5">
    <name>pNPUN02</name>
</geneLocation>
<reference evidence="5" key="1">
    <citation type="submission" date="2008-04" db="EMBL/GenBank/DDBJ databases">
        <title>Complete sequence of chromosome of Nostoc punctiforme ATCC 29133.</title>
        <authorList>
            <consortium name="US DOE Joint Genome Institute"/>
            <person name="Copeland A."/>
            <person name="Lucas S."/>
            <person name="Lapidus A."/>
            <person name="Glavina del Rio T."/>
            <person name="Dalin E."/>
            <person name="Tice H."/>
            <person name="Pitluck S."/>
            <person name="Chain P."/>
            <person name="Malfatti S."/>
            <person name="Shin M."/>
            <person name="Vergez L."/>
            <person name="Schmutz J."/>
            <person name="Larimer F."/>
            <person name="Land M."/>
            <person name="Hauser L."/>
            <person name="Kyrpides N."/>
            <person name="Kim E."/>
            <person name="Meeks J.C."/>
            <person name="Elhai J."/>
            <person name="Campbell E.L."/>
            <person name="Thiel T."/>
            <person name="Longmire J."/>
            <person name="Potts M."/>
            <person name="Atlas R."/>
        </authorList>
    </citation>
    <scope>NUCLEOTIDE SEQUENCE [LARGE SCALE GENOMIC DNA]</scope>
    <source>
        <strain evidence="5">ATCC 29133 / PCC 73102</strain>
    </source>
</reference>
<dbReference type="EnsemblBacteria" id="ACC85228">
    <property type="protein sequence ID" value="ACC85228"/>
    <property type="gene ID" value="Npun_BF089"/>
</dbReference>
<reference evidence="2" key="3">
    <citation type="submission" date="2008-04" db="EMBL/GenBank/DDBJ databases">
        <title>Complete sequence of plasmid2 of Nostoc punctiforme ATCC 29133.</title>
        <authorList>
            <consortium name="US DOE Joint Genome Institute"/>
            <person name="Copeland A."/>
            <person name="Lucas S."/>
            <person name="Lapidus A."/>
            <person name="Glavina del Rio T."/>
            <person name="Dalin E."/>
            <person name="Tice H."/>
            <person name="Pitluck S."/>
            <person name="Chain P."/>
            <person name="Malfatti S."/>
            <person name="Shin M."/>
            <person name="Vergez L."/>
            <person name="Schmutz J."/>
            <person name="Larimer F."/>
            <person name="Land M."/>
            <person name="Hauser L."/>
            <person name="Kyrpides N."/>
            <person name="Kim E."/>
            <person name="Meeks J.C."/>
            <person name="Elhai J."/>
            <person name="Campbell E.L."/>
            <person name="Thiel T."/>
            <person name="Longmire J."/>
            <person name="Potts M."/>
            <person name="Atlas R."/>
        </authorList>
    </citation>
    <scope>NUCLEOTIDE SEQUENCE</scope>
    <source>
        <strain evidence="2">ATCC 29133</strain>
        <plasmid evidence="2">pNPUN02</plasmid>
    </source>
</reference>
<reference evidence="1 5" key="5">
    <citation type="journal article" date="2013" name="Plant Physiol.">
        <title>A Nostoc punctiforme Sugar Transporter Necessary to Establish a Cyanobacterium-Plant Symbiosis.</title>
        <authorList>
            <person name="Ekman M."/>
            <person name="Picossi S."/>
            <person name="Campbell E.L."/>
            <person name="Meeks J.C."/>
            <person name="Flores E."/>
        </authorList>
    </citation>
    <scope>NUCLEOTIDE SEQUENCE [LARGE SCALE GENOMIC DNA]</scope>
    <source>
        <strain evidence="1">ATCC 29133</strain>
        <strain evidence="5">ATCC 29133 / PCC 73102</strain>
    </source>
</reference>
<evidence type="ECO:0000313" key="5">
    <source>
        <dbReference type="Proteomes" id="UP000001191"/>
    </source>
</evidence>
<dbReference type="STRING" id="63737.Npun_R0801"/>
<dbReference type="eggNOG" id="COG3385">
    <property type="taxonomic scope" value="Bacteria"/>
</dbReference>
<keyword evidence="2" id="KW-0614">Plasmid</keyword>